<dbReference type="STRING" id="8022.A0A060YK91"/>
<evidence type="ECO:0000256" key="1">
    <source>
        <dbReference type="SAM" id="MobiDB-lite"/>
    </source>
</evidence>
<reference evidence="2" key="2">
    <citation type="submission" date="2014-03" db="EMBL/GenBank/DDBJ databases">
        <authorList>
            <person name="Genoscope - CEA"/>
        </authorList>
    </citation>
    <scope>NUCLEOTIDE SEQUENCE</scope>
</reference>
<evidence type="ECO:0000313" key="2">
    <source>
        <dbReference type="EMBL" id="CDQ91997.1"/>
    </source>
</evidence>
<evidence type="ECO:0000313" key="3">
    <source>
        <dbReference type="Proteomes" id="UP000193380"/>
    </source>
</evidence>
<sequence length="674" mass="76063">MISDMFSLVGFVCQDLLLQHSCSERVTLDPGLTYQAHKAQRPFSAQSASAHSRMVSYHCQPTTLTQTGLMRIQEVNRDSTLCLTAEELKNKRGAREMRESFPTPETWELYSGYLEYKTSMNSMLSNRRFHGRRTANKICMVIVDMKVFQSEHSVYVAVKEEQGKCYRINRTVGNCVAQLNFYSVAWSGFSRPFFCSALYLSEGFRRRKKEEEKKALSPLVVQTDSSTCSTSSSRAETSGQSTPQASAPVGSPLLVLLPPLVHPTTPLSFSQQEKYEASQSTGPKNLQRKSGPLFIPLHVLITLFERDSFIKIQTQMAFSSYLNRVQMRLLAESRTNANSAWPEKDNGQTELVIRFLKRAACNLQQYMRMVLPSHQLPLQDCRRILSHQLAEFIHCYNKETYGQETEEDEENCINHSVFQEFITEASESDLEEVLTFYTTLINRLSCIWEFGHFDFEKPHCGKKTYKVKYRSTSNNNHSLVENKYQPTADQPTYSCSFPAALDCGHIHLQHYPHPQNPPLPLHCPHCCPQSHLHSPHQPQAPPHPQAFVLHPGPPVPSGHMGSSYPFPTTVSAPLVSQVLRQVQFFTSTSTAAALSSIPGSIHVYSQKLSRPTSADQGKENTLDRCLMCSQLPIQLDLDSLSAQTQSNQQAIVLALQKLAEKQAAYQIHQSTNTI</sequence>
<dbReference type="PaxDb" id="8022-A0A060YK91"/>
<reference evidence="2" key="1">
    <citation type="journal article" date="2014" name="Nat. Commun.">
        <title>The rainbow trout genome provides novel insights into evolution after whole-genome duplication in vertebrates.</title>
        <authorList>
            <person name="Berthelot C."/>
            <person name="Brunet F."/>
            <person name="Chalopin D."/>
            <person name="Juanchich A."/>
            <person name="Bernard M."/>
            <person name="Noel B."/>
            <person name="Bento P."/>
            <person name="Da Silva C."/>
            <person name="Labadie K."/>
            <person name="Alberti A."/>
            <person name="Aury J.M."/>
            <person name="Louis A."/>
            <person name="Dehais P."/>
            <person name="Bardou P."/>
            <person name="Montfort J."/>
            <person name="Klopp C."/>
            <person name="Cabau C."/>
            <person name="Gaspin C."/>
            <person name="Thorgaard G.H."/>
            <person name="Boussaha M."/>
            <person name="Quillet E."/>
            <person name="Guyomard R."/>
            <person name="Galiana D."/>
            <person name="Bobe J."/>
            <person name="Volff J.N."/>
            <person name="Genet C."/>
            <person name="Wincker P."/>
            <person name="Jaillon O."/>
            <person name="Roest Crollius H."/>
            <person name="Guiguen Y."/>
        </authorList>
    </citation>
    <scope>NUCLEOTIDE SEQUENCE [LARGE SCALE GENOMIC DNA]</scope>
</reference>
<accession>A0A060YK91</accession>
<dbReference type="EMBL" id="FR912581">
    <property type="protein sequence ID" value="CDQ91997.1"/>
    <property type="molecule type" value="Genomic_DNA"/>
</dbReference>
<protein>
    <submittedName>
        <fullName evidence="2">Uncharacterized protein</fullName>
    </submittedName>
</protein>
<dbReference type="Proteomes" id="UP000193380">
    <property type="component" value="Unassembled WGS sequence"/>
</dbReference>
<feature type="region of interest" description="Disordered" evidence="1">
    <location>
        <begin position="225"/>
        <end position="246"/>
    </location>
</feature>
<gene>
    <name evidence="2" type="ORF">GSONMT00024531001</name>
</gene>
<name>A0A060YK91_ONCMY</name>
<feature type="compositionally biased region" description="Low complexity" evidence="1">
    <location>
        <begin position="225"/>
        <end position="242"/>
    </location>
</feature>
<organism evidence="2 3">
    <name type="scientific">Oncorhynchus mykiss</name>
    <name type="common">Rainbow trout</name>
    <name type="synonym">Salmo gairdneri</name>
    <dbReference type="NCBI Taxonomy" id="8022"/>
    <lineage>
        <taxon>Eukaryota</taxon>
        <taxon>Metazoa</taxon>
        <taxon>Chordata</taxon>
        <taxon>Craniata</taxon>
        <taxon>Vertebrata</taxon>
        <taxon>Euteleostomi</taxon>
        <taxon>Actinopterygii</taxon>
        <taxon>Neopterygii</taxon>
        <taxon>Teleostei</taxon>
        <taxon>Protacanthopterygii</taxon>
        <taxon>Salmoniformes</taxon>
        <taxon>Salmonidae</taxon>
        <taxon>Salmoninae</taxon>
        <taxon>Oncorhynchus</taxon>
    </lineage>
</organism>
<proteinExistence type="predicted"/>
<dbReference type="AlphaFoldDB" id="A0A060YK91"/>